<protein>
    <submittedName>
        <fullName evidence="1">Uncharacterized protein</fullName>
    </submittedName>
</protein>
<sequence length="132" mass="14163">MYETFLATVPILSSLETYERSKIADALESRTYQAGEEVIKEGEPGDDFYLIESGVAQVEKQGSGVVAELSKGDYFGELALINRASRAATVRAAGGEGAKLRVAALGEKAFTRLLGPVREIMARKAGERYGTA</sequence>
<accession>A0ACC2WET0</accession>
<proteinExistence type="predicted"/>
<evidence type="ECO:0000313" key="2">
    <source>
        <dbReference type="Proteomes" id="UP001241377"/>
    </source>
</evidence>
<comment type="caution">
    <text evidence="1">The sequence shown here is derived from an EMBL/GenBank/DDBJ whole genome shotgun (WGS) entry which is preliminary data.</text>
</comment>
<name>A0ACC2WET0_9TREE</name>
<gene>
    <name evidence="1" type="ORF">QFC19_001944</name>
</gene>
<dbReference type="EMBL" id="JASBWR010000016">
    <property type="protein sequence ID" value="KAJ9109714.1"/>
    <property type="molecule type" value="Genomic_DNA"/>
</dbReference>
<organism evidence="1 2">
    <name type="scientific">Naganishia cerealis</name>
    <dbReference type="NCBI Taxonomy" id="610337"/>
    <lineage>
        <taxon>Eukaryota</taxon>
        <taxon>Fungi</taxon>
        <taxon>Dikarya</taxon>
        <taxon>Basidiomycota</taxon>
        <taxon>Agaricomycotina</taxon>
        <taxon>Tremellomycetes</taxon>
        <taxon>Filobasidiales</taxon>
        <taxon>Filobasidiaceae</taxon>
        <taxon>Naganishia</taxon>
    </lineage>
</organism>
<evidence type="ECO:0000313" key="1">
    <source>
        <dbReference type="EMBL" id="KAJ9109714.1"/>
    </source>
</evidence>
<dbReference type="Proteomes" id="UP001241377">
    <property type="component" value="Unassembled WGS sequence"/>
</dbReference>
<keyword evidence="2" id="KW-1185">Reference proteome</keyword>
<reference evidence="1" key="1">
    <citation type="submission" date="2023-04" db="EMBL/GenBank/DDBJ databases">
        <title>Draft Genome sequencing of Naganishia species isolated from polar environments using Oxford Nanopore Technology.</title>
        <authorList>
            <person name="Leo P."/>
            <person name="Venkateswaran K."/>
        </authorList>
    </citation>
    <scope>NUCLEOTIDE SEQUENCE</scope>
    <source>
        <strain evidence="1">MNA-CCFEE 5261</strain>
    </source>
</reference>